<dbReference type="Gene3D" id="2.40.50.100">
    <property type="match status" value="1"/>
</dbReference>
<name>A0A354G2Y8_UNCKA</name>
<dbReference type="PANTHER" id="PTHR30469:SF33">
    <property type="entry name" value="SLR1207 PROTEIN"/>
    <property type="match status" value="1"/>
</dbReference>
<feature type="transmembrane region" description="Helical" evidence="2">
    <location>
        <begin position="13"/>
        <end position="32"/>
    </location>
</feature>
<dbReference type="InterPro" id="IPR006143">
    <property type="entry name" value="RND_pump_MFP"/>
</dbReference>
<evidence type="ECO:0000256" key="2">
    <source>
        <dbReference type="SAM" id="Phobius"/>
    </source>
</evidence>
<evidence type="ECO:0000259" key="3">
    <source>
        <dbReference type="Pfam" id="PF25973"/>
    </source>
</evidence>
<proteinExistence type="inferred from homology"/>
<keyword evidence="2" id="KW-0812">Transmembrane</keyword>
<comment type="similarity">
    <text evidence="1">Belongs to the membrane fusion protein (MFP) (TC 8.A.1) family.</text>
</comment>
<dbReference type="Gene3D" id="2.40.420.20">
    <property type="match status" value="1"/>
</dbReference>
<accession>A0A354G2Y8</accession>
<dbReference type="NCBIfam" id="TIGR01730">
    <property type="entry name" value="RND_mfp"/>
    <property type="match status" value="1"/>
</dbReference>
<dbReference type="EMBL" id="DNVO01000004">
    <property type="protein sequence ID" value="HBI35376.1"/>
    <property type="molecule type" value="Genomic_DNA"/>
</dbReference>
<evidence type="ECO:0000256" key="1">
    <source>
        <dbReference type="ARBA" id="ARBA00009477"/>
    </source>
</evidence>
<dbReference type="InterPro" id="IPR058647">
    <property type="entry name" value="BSH_CzcB-like"/>
</dbReference>
<keyword evidence="2" id="KW-0472">Membrane</keyword>
<gene>
    <name evidence="4" type="ORF">DDY47_00360</name>
</gene>
<dbReference type="Pfam" id="PF25973">
    <property type="entry name" value="BSH_CzcB"/>
    <property type="match status" value="1"/>
</dbReference>
<dbReference type="AlphaFoldDB" id="A0A354G2Y8"/>
<protein>
    <recommendedName>
        <fullName evidence="3">CzcB-like barrel-sandwich hybrid domain-containing protein</fullName>
    </recommendedName>
</protein>
<dbReference type="Gene3D" id="2.40.30.170">
    <property type="match status" value="1"/>
</dbReference>
<comment type="caution">
    <text evidence="4">The sequence shown here is derived from an EMBL/GenBank/DDBJ whole genome shotgun (WGS) entry which is preliminary data.</text>
</comment>
<dbReference type="GO" id="GO:1990281">
    <property type="term" value="C:efflux pump complex"/>
    <property type="evidence" value="ECO:0007669"/>
    <property type="project" value="TreeGrafter"/>
</dbReference>
<dbReference type="PANTHER" id="PTHR30469">
    <property type="entry name" value="MULTIDRUG RESISTANCE PROTEIN MDTA"/>
    <property type="match status" value="1"/>
</dbReference>
<sequence>MISQVKNFAFKKIVKYLLIGIPLASILWFFLLRPKQLTALVRRVSVENKVVSRSVSASGQVKAEEQADLTFMSAGKITKVLVNKGDAVKQGEPLAYIDGSTQFQTSQAYKDARDIALRNKDLFEEDREANITALGGEDEYNIKLRQLDELISQAEATYQAQLSVLRNSYIYAPFDGTIIEVDKKVGETAVVGESVMTLADMDKFIFEISIDQEDYGYIKLGQPAKIKLDSYSSYEFETKVAQVPLTANPVTGVFDIEIPLSGDAEHQLAIGMSGDAYIDVLSTTSEVRALTIDEIFYDVTDEPFVWVEENGKLKQLPVELGVEGDIYTEIKTDVSEVVVPAEENQKLTEGYTAKIIN</sequence>
<feature type="domain" description="CzcB-like barrel-sandwich hybrid" evidence="3">
    <location>
        <begin position="73"/>
        <end position="200"/>
    </location>
</feature>
<dbReference type="GO" id="GO:0015562">
    <property type="term" value="F:efflux transmembrane transporter activity"/>
    <property type="evidence" value="ECO:0007669"/>
    <property type="project" value="TreeGrafter"/>
</dbReference>
<reference evidence="4 5" key="1">
    <citation type="journal article" date="2018" name="Nat. Biotechnol.">
        <title>A standardized bacterial taxonomy based on genome phylogeny substantially revises the tree of life.</title>
        <authorList>
            <person name="Parks D.H."/>
            <person name="Chuvochina M."/>
            <person name="Waite D.W."/>
            <person name="Rinke C."/>
            <person name="Skarshewski A."/>
            <person name="Chaumeil P.A."/>
            <person name="Hugenholtz P."/>
        </authorList>
    </citation>
    <scope>NUCLEOTIDE SEQUENCE [LARGE SCALE GENOMIC DNA]</scope>
    <source>
        <strain evidence="4">UBA12146</strain>
    </source>
</reference>
<organism evidence="4 5">
    <name type="scientific">candidate division WWE3 bacterium</name>
    <dbReference type="NCBI Taxonomy" id="2053526"/>
    <lineage>
        <taxon>Bacteria</taxon>
        <taxon>Katanobacteria</taxon>
    </lineage>
</organism>
<keyword evidence="2" id="KW-1133">Transmembrane helix</keyword>
<evidence type="ECO:0000313" key="4">
    <source>
        <dbReference type="EMBL" id="HBI35376.1"/>
    </source>
</evidence>
<dbReference type="SUPFAM" id="SSF111369">
    <property type="entry name" value="HlyD-like secretion proteins"/>
    <property type="match status" value="1"/>
</dbReference>
<dbReference type="Proteomes" id="UP000261706">
    <property type="component" value="Unassembled WGS sequence"/>
</dbReference>
<evidence type="ECO:0000313" key="5">
    <source>
        <dbReference type="Proteomes" id="UP000261706"/>
    </source>
</evidence>